<keyword evidence="11" id="KW-1185">Reference proteome</keyword>
<feature type="transmembrane region" description="Helical" evidence="8">
    <location>
        <begin position="163"/>
        <end position="185"/>
    </location>
</feature>
<comment type="similarity">
    <text evidence="2">Belongs to the monovalent cation:proton antiporter 2 (CPA2) transporter (TC 2.A.37) family.</text>
</comment>
<evidence type="ECO:0000313" key="11">
    <source>
        <dbReference type="Proteomes" id="UP000294508"/>
    </source>
</evidence>
<organism evidence="10 11">
    <name type="scientific">Kribbella steppae</name>
    <dbReference type="NCBI Taxonomy" id="2512223"/>
    <lineage>
        <taxon>Bacteria</taxon>
        <taxon>Bacillati</taxon>
        <taxon>Actinomycetota</taxon>
        <taxon>Actinomycetes</taxon>
        <taxon>Propionibacteriales</taxon>
        <taxon>Kribbellaceae</taxon>
        <taxon>Kribbella</taxon>
    </lineage>
</organism>
<dbReference type="Gene3D" id="1.20.1530.20">
    <property type="match status" value="1"/>
</dbReference>
<feature type="transmembrane region" description="Helical" evidence="8">
    <location>
        <begin position="21"/>
        <end position="41"/>
    </location>
</feature>
<keyword evidence="5 8" id="KW-1133">Transmembrane helix</keyword>
<protein>
    <submittedName>
        <fullName evidence="10">CPA2 family monovalent cation:H+ antiporter-2</fullName>
    </submittedName>
</protein>
<feature type="transmembrane region" description="Helical" evidence="8">
    <location>
        <begin position="364"/>
        <end position="388"/>
    </location>
</feature>
<evidence type="ECO:0000256" key="5">
    <source>
        <dbReference type="ARBA" id="ARBA00022989"/>
    </source>
</evidence>
<evidence type="ECO:0000256" key="1">
    <source>
        <dbReference type="ARBA" id="ARBA00004141"/>
    </source>
</evidence>
<evidence type="ECO:0000256" key="7">
    <source>
        <dbReference type="SAM" id="MobiDB-lite"/>
    </source>
</evidence>
<feature type="transmembrane region" description="Helical" evidence="8">
    <location>
        <begin position="129"/>
        <end position="151"/>
    </location>
</feature>
<feature type="transmembrane region" description="Helical" evidence="8">
    <location>
        <begin position="255"/>
        <end position="275"/>
    </location>
</feature>
<evidence type="ECO:0000256" key="3">
    <source>
        <dbReference type="ARBA" id="ARBA00022448"/>
    </source>
</evidence>
<dbReference type="PANTHER" id="PTHR42751:SF6">
    <property type="entry name" value="CONSERVED INTEGRAL MEMBRANE TRANSPORT PROTEIN-RELATED"/>
    <property type="match status" value="1"/>
</dbReference>
<feature type="transmembrane region" description="Helical" evidence="8">
    <location>
        <begin position="282"/>
        <end position="300"/>
    </location>
</feature>
<evidence type="ECO:0000256" key="2">
    <source>
        <dbReference type="ARBA" id="ARBA00005551"/>
    </source>
</evidence>
<dbReference type="GO" id="GO:1902600">
    <property type="term" value="P:proton transmembrane transport"/>
    <property type="evidence" value="ECO:0007669"/>
    <property type="project" value="InterPro"/>
</dbReference>
<dbReference type="Pfam" id="PF00999">
    <property type="entry name" value="Na_H_Exchanger"/>
    <property type="match status" value="1"/>
</dbReference>
<dbReference type="InterPro" id="IPR038770">
    <property type="entry name" value="Na+/solute_symporter_sf"/>
</dbReference>
<name>A0A4V2RYG5_9ACTN</name>
<dbReference type="EMBL" id="SLWN01000012">
    <property type="protein sequence ID" value="TCO20270.1"/>
    <property type="molecule type" value="Genomic_DNA"/>
</dbReference>
<evidence type="ECO:0000256" key="6">
    <source>
        <dbReference type="ARBA" id="ARBA00023136"/>
    </source>
</evidence>
<feature type="transmembrane region" description="Helical" evidence="8">
    <location>
        <begin position="337"/>
        <end position="358"/>
    </location>
</feature>
<evidence type="ECO:0000313" key="10">
    <source>
        <dbReference type="EMBL" id="TCO20270.1"/>
    </source>
</evidence>
<evidence type="ECO:0000256" key="8">
    <source>
        <dbReference type="SAM" id="Phobius"/>
    </source>
</evidence>
<dbReference type="PANTHER" id="PTHR42751">
    <property type="entry name" value="SODIUM/HYDROGEN EXCHANGER FAMILY/TRKA DOMAIN PROTEIN"/>
    <property type="match status" value="1"/>
</dbReference>
<feature type="transmembrane region" description="Helical" evidence="8">
    <location>
        <begin position="231"/>
        <end position="249"/>
    </location>
</feature>
<feature type="compositionally biased region" description="Basic residues" evidence="7">
    <location>
        <begin position="398"/>
        <end position="407"/>
    </location>
</feature>
<dbReference type="RefSeq" id="WP_242002115.1">
    <property type="nucleotide sequence ID" value="NZ_SLWN01000012.1"/>
</dbReference>
<feature type="transmembrane region" description="Helical" evidence="8">
    <location>
        <begin position="306"/>
        <end position="325"/>
    </location>
</feature>
<gene>
    <name evidence="10" type="ORF">EV652_11216</name>
</gene>
<evidence type="ECO:0000256" key="4">
    <source>
        <dbReference type="ARBA" id="ARBA00022692"/>
    </source>
</evidence>
<sequence>MNADPGVWLAAGAADAVGQDLLELGAVFFGLGLLGMVAHRFGLSPVPLYLVAGLAFGDHGPLPLAAGERFIDVGAEVGGVLLLLSLGLEYSATELVAGVRQQLPSGLVDLVLNATPGAALALLLGWGPVAAVALAGVTYVSSSGIIAKLIADVGHLGNRETPVVLSLLVFEDLTMAVYLPILTALLLGLGWVSAATSMFVALGAVVASFFVALRFPQAVARMMFSPNDEVLLLRVLGLALLAAGFAQQLNASAAVAAFLVGLSLSGEIAEGAYTLLRPLRDLFAAVFFLFFGLRIDPATIPEVAPLAGLLAVVTAVTKIASGWCAGRRSALTPRGRLRVGIALIPRGEFSIVIAGLAATTSLDARFGALAAAYVLILAVAGPLAVRMAELQLTTHRRRAVRSQRARRGGAADPPAEREDREG</sequence>
<feature type="transmembrane region" description="Helical" evidence="8">
    <location>
        <begin position="191"/>
        <end position="211"/>
    </location>
</feature>
<evidence type="ECO:0000259" key="9">
    <source>
        <dbReference type="Pfam" id="PF00999"/>
    </source>
</evidence>
<accession>A0A4V2RYG5</accession>
<dbReference type="GO" id="GO:0015297">
    <property type="term" value="F:antiporter activity"/>
    <property type="evidence" value="ECO:0007669"/>
    <property type="project" value="InterPro"/>
</dbReference>
<proteinExistence type="inferred from homology"/>
<keyword evidence="3" id="KW-0813">Transport</keyword>
<dbReference type="AlphaFoldDB" id="A0A4V2RYG5"/>
<comment type="subcellular location">
    <subcellularLocation>
        <location evidence="1">Membrane</location>
        <topology evidence="1">Multi-pass membrane protein</topology>
    </subcellularLocation>
</comment>
<dbReference type="Proteomes" id="UP000294508">
    <property type="component" value="Unassembled WGS sequence"/>
</dbReference>
<reference evidence="10 11" key="1">
    <citation type="journal article" date="2015" name="Stand. Genomic Sci.">
        <title>Genomic Encyclopedia of Bacterial and Archaeal Type Strains, Phase III: the genomes of soil and plant-associated and newly described type strains.</title>
        <authorList>
            <person name="Whitman W.B."/>
            <person name="Woyke T."/>
            <person name="Klenk H.P."/>
            <person name="Zhou Y."/>
            <person name="Lilburn T.G."/>
            <person name="Beck B.J."/>
            <person name="De Vos P."/>
            <person name="Vandamme P."/>
            <person name="Eisen J.A."/>
            <person name="Garrity G."/>
            <person name="Hugenholtz P."/>
            <person name="Kyrpides N.C."/>
        </authorList>
    </citation>
    <scope>NUCLEOTIDE SEQUENCE [LARGE SCALE GENOMIC DNA]</scope>
    <source>
        <strain evidence="10 11">VKM Ac-2572</strain>
    </source>
</reference>
<keyword evidence="6 8" id="KW-0472">Membrane</keyword>
<dbReference type="GO" id="GO:0016020">
    <property type="term" value="C:membrane"/>
    <property type="evidence" value="ECO:0007669"/>
    <property type="project" value="UniProtKB-SubCell"/>
</dbReference>
<feature type="region of interest" description="Disordered" evidence="7">
    <location>
        <begin position="398"/>
        <end position="422"/>
    </location>
</feature>
<dbReference type="InterPro" id="IPR006153">
    <property type="entry name" value="Cation/H_exchanger_TM"/>
</dbReference>
<keyword evidence="4 8" id="KW-0812">Transmembrane</keyword>
<feature type="domain" description="Cation/H+ exchanger transmembrane" evidence="9">
    <location>
        <begin position="33"/>
        <end position="379"/>
    </location>
</feature>
<comment type="caution">
    <text evidence="10">The sequence shown here is derived from an EMBL/GenBank/DDBJ whole genome shotgun (WGS) entry which is preliminary data.</text>
</comment>